<dbReference type="EMBL" id="ML119659">
    <property type="protein sequence ID" value="RPA84489.1"/>
    <property type="molecule type" value="Genomic_DNA"/>
</dbReference>
<organism evidence="2 3">
    <name type="scientific">Ascobolus immersus RN42</name>
    <dbReference type="NCBI Taxonomy" id="1160509"/>
    <lineage>
        <taxon>Eukaryota</taxon>
        <taxon>Fungi</taxon>
        <taxon>Dikarya</taxon>
        <taxon>Ascomycota</taxon>
        <taxon>Pezizomycotina</taxon>
        <taxon>Pezizomycetes</taxon>
        <taxon>Pezizales</taxon>
        <taxon>Ascobolaceae</taxon>
        <taxon>Ascobolus</taxon>
    </lineage>
</organism>
<feature type="transmembrane region" description="Helical" evidence="1">
    <location>
        <begin position="74"/>
        <end position="93"/>
    </location>
</feature>
<proteinExistence type="predicted"/>
<accession>A0A3N4IFB3</accession>
<dbReference type="Proteomes" id="UP000275078">
    <property type="component" value="Unassembled WGS sequence"/>
</dbReference>
<keyword evidence="1" id="KW-1133">Transmembrane helix</keyword>
<dbReference type="AlphaFoldDB" id="A0A3N4IFB3"/>
<evidence type="ECO:0000313" key="2">
    <source>
        <dbReference type="EMBL" id="RPA84489.1"/>
    </source>
</evidence>
<keyword evidence="3" id="KW-1185">Reference proteome</keyword>
<evidence type="ECO:0000313" key="3">
    <source>
        <dbReference type="Proteomes" id="UP000275078"/>
    </source>
</evidence>
<evidence type="ECO:0000256" key="1">
    <source>
        <dbReference type="SAM" id="Phobius"/>
    </source>
</evidence>
<keyword evidence="1" id="KW-0472">Membrane</keyword>
<reference evidence="2 3" key="1">
    <citation type="journal article" date="2018" name="Nat. Ecol. Evol.">
        <title>Pezizomycetes genomes reveal the molecular basis of ectomycorrhizal truffle lifestyle.</title>
        <authorList>
            <person name="Murat C."/>
            <person name="Payen T."/>
            <person name="Noel B."/>
            <person name="Kuo A."/>
            <person name="Morin E."/>
            <person name="Chen J."/>
            <person name="Kohler A."/>
            <person name="Krizsan K."/>
            <person name="Balestrini R."/>
            <person name="Da Silva C."/>
            <person name="Montanini B."/>
            <person name="Hainaut M."/>
            <person name="Levati E."/>
            <person name="Barry K.W."/>
            <person name="Belfiori B."/>
            <person name="Cichocki N."/>
            <person name="Clum A."/>
            <person name="Dockter R.B."/>
            <person name="Fauchery L."/>
            <person name="Guy J."/>
            <person name="Iotti M."/>
            <person name="Le Tacon F."/>
            <person name="Lindquist E.A."/>
            <person name="Lipzen A."/>
            <person name="Malagnac F."/>
            <person name="Mello A."/>
            <person name="Molinier V."/>
            <person name="Miyauchi S."/>
            <person name="Poulain J."/>
            <person name="Riccioni C."/>
            <person name="Rubini A."/>
            <person name="Sitrit Y."/>
            <person name="Splivallo R."/>
            <person name="Traeger S."/>
            <person name="Wang M."/>
            <person name="Zifcakova L."/>
            <person name="Wipf D."/>
            <person name="Zambonelli A."/>
            <person name="Paolocci F."/>
            <person name="Nowrousian M."/>
            <person name="Ottonello S."/>
            <person name="Baldrian P."/>
            <person name="Spatafora J.W."/>
            <person name="Henrissat B."/>
            <person name="Nagy L.G."/>
            <person name="Aury J.M."/>
            <person name="Wincker P."/>
            <person name="Grigoriev I.V."/>
            <person name="Bonfante P."/>
            <person name="Martin F.M."/>
        </authorList>
    </citation>
    <scope>NUCLEOTIDE SEQUENCE [LARGE SCALE GENOMIC DNA]</scope>
    <source>
        <strain evidence="2 3">RN42</strain>
    </source>
</reference>
<sequence length="122" mass="13845">MPNHARITPIMGQDRLSFLHSLRISYPFSYSHSLYASVRGASLTHSLEPYSLTSLTASNRHDPIQARGLPDNNIFLCHLSFSAFFLFYLVFAFCFEQVISFVVPPYQPFALRVAYCGASYLL</sequence>
<gene>
    <name evidence="2" type="ORF">BJ508DRAFT_38689</name>
</gene>
<keyword evidence="1" id="KW-0812">Transmembrane</keyword>
<name>A0A3N4IFB3_ASCIM</name>
<protein>
    <submittedName>
        <fullName evidence="2">Uncharacterized protein</fullName>
    </submittedName>
</protein>